<dbReference type="AlphaFoldDB" id="A0A8D8CVS0"/>
<dbReference type="PANTHER" id="PTHR22760:SF4">
    <property type="entry name" value="GPI MANNOSYLTRANSFERASE 3"/>
    <property type="match status" value="1"/>
</dbReference>
<feature type="transmembrane region" description="Helical" evidence="8">
    <location>
        <begin position="280"/>
        <end position="297"/>
    </location>
</feature>
<evidence type="ECO:0000256" key="8">
    <source>
        <dbReference type="RuleBase" id="RU363075"/>
    </source>
</evidence>
<feature type="transmembrane region" description="Helical" evidence="8">
    <location>
        <begin position="156"/>
        <end position="177"/>
    </location>
</feature>
<dbReference type="EMBL" id="HBUE01134623">
    <property type="protein sequence ID" value="CAG6498175.1"/>
    <property type="molecule type" value="Transcribed_RNA"/>
</dbReference>
<protein>
    <recommendedName>
        <fullName evidence="8">Mannosyltransferase</fullName>
        <ecNumber evidence="8">2.4.1.-</ecNumber>
    </recommendedName>
</protein>
<proteinExistence type="inferred from homology"/>
<dbReference type="PANTHER" id="PTHR22760">
    <property type="entry name" value="GLYCOSYLTRANSFERASE"/>
    <property type="match status" value="1"/>
</dbReference>
<dbReference type="EC" id="2.4.1.-" evidence="8"/>
<accession>A0A8D8CVS0</accession>
<keyword evidence="4 8" id="KW-0812">Transmembrane</keyword>
<keyword evidence="6 8" id="KW-1133">Transmembrane helix</keyword>
<evidence type="ECO:0000256" key="6">
    <source>
        <dbReference type="ARBA" id="ARBA00022989"/>
    </source>
</evidence>
<feature type="transmembrane region" description="Helical" evidence="8">
    <location>
        <begin position="197"/>
        <end position="224"/>
    </location>
</feature>
<keyword evidence="5 8" id="KW-0256">Endoplasmic reticulum</keyword>
<feature type="region of interest" description="Disordered" evidence="9">
    <location>
        <begin position="497"/>
        <end position="519"/>
    </location>
</feature>
<dbReference type="InterPro" id="IPR005599">
    <property type="entry name" value="GPI_mannosylTrfase"/>
</dbReference>
<feature type="transmembrane region" description="Helical" evidence="8">
    <location>
        <begin position="332"/>
        <end position="352"/>
    </location>
</feature>
<keyword evidence="2 8" id="KW-0328">Glycosyltransferase</keyword>
<sequence length="519" mass="59655">MLLLNKVLLFFVALRVASVFLVRTWYVPDEYWQSLEVAHRLAFGYGHLTWEWTEGIRSYVYPSLIAGLYKLLALVNLDCVELLVLLPRILQALLSAYSDYRFYLWSNKSKWSAFVLATSWFWFYTASRTLSNTLETSLTVIALSYFPWGASECTKFLLPVALSVFIRPTSAIPWVPLCLYHLKKSTHPIWEVLLKRYLLYGLIIGTATVGLDSFLHGSLLVSPYEFLRYNVLKGVGSFYGEHPWYWYANVGLPTVLGIGTLPFLFAAVETIRNRQTFKERSILLTVITFTLVIYSLLPHKEFRFILQILPLCLYVSADYLSRWSRKASGKLVWFAAIGLLVGNVLPAGYLSWVHQRGTLDVMSSLQSISRTYRDEFDQPAKLIFLMPCHSTPYHSHVHHNTTMRFLRCEPNLNGVENYLDEADTFYSDPMGWIRKNLPVHPRSVLPSHVIAFDSLEPRIKDFLSVYRPKESFFHSDYTTDRVGGNVVIYERFDPTKPTTEVPIAQETTDNPAEEEAGEA</sequence>
<name>A0A8D8CVS0_CULPI</name>
<feature type="transmembrane region" description="Helical" evidence="8">
    <location>
        <begin position="7"/>
        <end position="26"/>
    </location>
</feature>
<reference evidence="10" key="1">
    <citation type="submission" date="2021-05" db="EMBL/GenBank/DDBJ databases">
        <authorList>
            <person name="Alioto T."/>
            <person name="Alioto T."/>
            <person name="Gomez Garrido J."/>
        </authorList>
    </citation>
    <scope>NUCLEOTIDE SEQUENCE</scope>
</reference>
<keyword evidence="7 8" id="KW-0472">Membrane</keyword>
<evidence type="ECO:0000313" key="10">
    <source>
        <dbReference type="EMBL" id="CAG6498175.1"/>
    </source>
</evidence>
<dbReference type="GO" id="GO:0000026">
    <property type="term" value="F:alpha-1,2-mannosyltransferase activity"/>
    <property type="evidence" value="ECO:0007669"/>
    <property type="project" value="TreeGrafter"/>
</dbReference>
<feature type="transmembrane region" description="Helical" evidence="8">
    <location>
        <begin position="303"/>
        <end position="320"/>
    </location>
</feature>
<evidence type="ECO:0000256" key="4">
    <source>
        <dbReference type="ARBA" id="ARBA00022692"/>
    </source>
</evidence>
<evidence type="ECO:0000256" key="1">
    <source>
        <dbReference type="ARBA" id="ARBA00004477"/>
    </source>
</evidence>
<evidence type="ECO:0000256" key="5">
    <source>
        <dbReference type="ARBA" id="ARBA00022824"/>
    </source>
</evidence>
<comment type="subcellular location">
    <subcellularLocation>
        <location evidence="1 8">Endoplasmic reticulum membrane</location>
        <topology evidence="1 8">Multi-pass membrane protein</topology>
    </subcellularLocation>
</comment>
<organism evidence="10">
    <name type="scientific">Culex pipiens</name>
    <name type="common">House mosquito</name>
    <dbReference type="NCBI Taxonomy" id="7175"/>
    <lineage>
        <taxon>Eukaryota</taxon>
        <taxon>Metazoa</taxon>
        <taxon>Ecdysozoa</taxon>
        <taxon>Arthropoda</taxon>
        <taxon>Hexapoda</taxon>
        <taxon>Insecta</taxon>
        <taxon>Pterygota</taxon>
        <taxon>Neoptera</taxon>
        <taxon>Endopterygota</taxon>
        <taxon>Diptera</taxon>
        <taxon>Nematocera</taxon>
        <taxon>Culicoidea</taxon>
        <taxon>Culicidae</taxon>
        <taxon>Culicinae</taxon>
        <taxon>Culicini</taxon>
        <taxon>Culex</taxon>
        <taxon>Culex</taxon>
    </lineage>
</organism>
<comment type="similarity">
    <text evidence="8">Belongs to the glycosyltransferase 22 family.</text>
</comment>
<keyword evidence="3 10" id="KW-0808">Transferase</keyword>
<evidence type="ECO:0000256" key="3">
    <source>
        <dbReference type="ARBA" id="ARBA00022679"/>
    </source>
</evidence>
<evidence type="ECO:0000256" key="2">
    <source>
        <dbReference type="ARBA" id="ARBA00022676"/>
    </source>
</evidence>
<feature type="transmembrane region" description="Helical" evidence="8">
    <location>
        <begin position="244"/>
        <end position="268"/>
    </location>
</feature>
<dbReference type="GO" id="GO:0005789">
    <property type="term" value="C:endoplasmic reticulum membrane"/>
    <property type="evidence" value="ECO:0007669"/>
    <property type="project" value="UniProtKB-SubCell"/>
</dbReference>
<evidence type="ECO:0000256" key="7">
    <source>
        <dbReference type="ARBA" id="ARBA00023136"/>
    </source>
</evidence>
<dbReference type="GO" id="GO:0006506">
    <property type="term" value="P:GPI anchor biosynthetic process"/>
    <property type="evidence" value="ECO:0007669"/>
    <property type="project" value="TreeGrafter"/>
</dbReference>
<evidence type="ECO:0000256" key="9">
    <source>
        <dbReference type="SAM" id="MobiDB-lite"/>
    </source>
</evidence>
<dbReference type="Pfam" id="PF03901">
    <property type="entry name" value="Glyco_transf_22"/>
    <property type="match status" value="1"/>
</dbReference>